<name>A0A1G2S6N8_9BACT</name>
<proteinExistence type="predicted"/>
<dbReference type="Proteomes" id="UP000176997">
    <property type="component" value="Unassembled WGS sequence"/>
</dbReference>
<dbReference type="EMBL" id="MHUS01000018">
    <property type="protein sequence ID" value="OHA80755.1"/>
    <property type="molecule type" value="Genomic_DNA"/>
</dbReference>
<evidence type="ECO:0000256" key="1">
    <source>
        <dbReference type="SAM" id="MobiDB-lite"/>
    </source>
</evidence>
<dbReference type="AlphaFoldDB" id="A0A1G2S6N8"/>
<organism evidence="2 3">
    <name type="scientific">Candidatus Yonathbacteria bacterium RIFCSPHIGHO2_01_FULL_51_10</name>
    <dbReference type="NCBI Taxonomy" id="1802723"/>
    <lineage>
        <taxon>Bacteria</taxon>
        <taxon>Candidatus Yonathiibacteriota</taxon>
    </lineage>
</organism>
<feature type="region of interest" description="Disordered" evidence="1">
    <location>
        <begin position="139"/>
        <end position="161"/>
    </location>
</feature>
<accession>A0A1G2S6N8</accession>
<comment type="caution">
    <text evidence="2">The sequence shown here is derived from an EMBL/GenBank/DDBJ whole genome shotgun (WGS) entry which is preliminary data.</text>
</comment>
<feature type="compositionally biased region" description="Basic and acidic residues" evidence="1">
    <location>
        <begin position="142"/>
        <end position="161"/>
    </location>
</feature>
<sequence length="205" mass="23394">MAISKSDVNRFAPGTAEYIVVHGLWRASRGRKLSATLSWLKNPTEALEWAKRFAYFPDSGSYLEGKVPEYYVCGECGASGVKLWREYQTFLDHQSLRCLICACREQDKVRTPTEDGCSLYTDKVHHWYRTATTRPGWWNGYDPKDGPPPDAIETRTERDKTDQIGWRVPAVPTEEGNTYWGYTSVPTSGINWWCKLPTLSVNKTS</sequence>
<reference evidence="2 3" key="1">
    <citation type="journal article" date="2016" name="Nat. Commun.">
        <title>Thousands of microbial genomes shed light on interconnected biogeochemical processes in an aquifer system.</title>
        <authorList>
            <person name="Anantharaman K."/>
            <person name="Brown C.T."/>
            <person name="Hug L.A."/>
            <person name="Sharon I."/>
            <person name="Castelle C.J."/>
            <person name="Probst A.J."/>
            <person name="Thomas B.C."/>
            <person name="Singh A."/>
            <person name="Wilkins M.J."/>
            <person name="Karaoz U."/>
            <person name="Brodie E.L."/>
            <person name="Williams K.H."/>
            <person name="Hubbard S.S."/>
            <person name="Banfield J.F."/>
        </authorList>
    </citation>
    <scope>NUCLEOTIDE SEQUENCE [LARGE SCALE GENOMIC DNA]</scope>
</reference>
<evidence type="ECO:0000313" key="2">
    <source>
        <dbReference type="EMBL" id="OHA80755.1"/>
    </source>
</evidence>
<protein>
    <submittedName>
        <fullName evidence="2">Uncharacterized protein</fullName>
    </submittedName>
</protein>
<evidence type="ECO:0000313" key="3">
    <source>
        <dbReference type="Proteomes" id="UP000176997"/>
    </source>
</evidence>
<gene>
    <name evidence="2" type="ORF">A2675_01240</name>
</gene>